<name>A0AAW0L0T5_QUESU</name>
<reference evidence="1 2" key="1">
    <citation type="journal article" date="2018" name="Sci. Data">
        <title>The draft genome sequence of cork oak.</title>
        <authorList>
            <person name="Ramos A.M."/>
            <person name="Usie A."/>
            <person name="Barbosa P."/>
            <person name="Barros P.M."/>
            <person name="Capote T."/>
            <person name="Chaves I."/>
            <person name="Simoes F."/>
            <person name="Abreu I."/>
            <person name="Carrasquinho I."/>
            <person name="Faro C."/>
            <person name="Guimaraes J.B."/>
            <person name="Mendonca D."/>
            <person name="Nobrega F."/>
            <person name="Rodrigues L."/>
            <person name="Saibo N.J.M."/>
            <person name="Varela M.C."/>
            <person name="Egas C."/>
            <person name="Matos J."/>
            <person name="Miguel C.M."/>
            <person name="Oliveira M.M."/>
            <person name="Ricardo C.P."/>
            <person name="Goncalves S."/>
        </authorList>
    </citation>
    <scope>NUCLEOTIDE SEQUENCE [LARGE SCALE GENOMIC DNA]</scope>
    <source>
        <strain evidence="2">cv. HL8</strain>
    </source>
</reference>
<evidence type="ECO:0000313" key="2">
    <source>
        <dbReference type="Proteomes" id="UP000237347"/>
    </source>
</evidence>
<evidence type="ECO:0000313" key="1">
    <source>
        <dbReference type="EMBL" id="KAK7844598.1"/>
    </source>
</evidence>
<organism evidence="1 2">
    <name type="scientific">Quercus suber</name>
    <name type="common">Cork oak</name>
    <dbReference type="NCBI Taxonomy" id="58331"/>
    <lineage>
        <taxon>Eukaryota</taxon>
        <taxon>Viridiplantae</taxon>
        <taxon>Streptophyta</taxon>
        <taxon>Embryophyta</taxon>
        <taxon>Tracheophyta</taxon>
        <taxon>Spermatophyta</taxon>
        <taxon>Magnoliopsida</taxon>
        <taxon>eudicotyledons</taxon>
        <taxon>Gunneridae</taxon>
        <taxon>Pentapetalae</taxon>
        <taxon>rosids</taxon>
        <taxon>fabids</taxon>
        <taxon>Fagales</taxon>
        <taxon>Fagaceae</taxon>
        <taxon>Quercus</taxon>
    </lineage>
</organism>
<proteinExistence type="predicted"/>
<keyword evidence="2" id="KW-1185">Reference proteome</keyword>
<dbReference type="AlphaFoldDB" id="A0AAW0L0T5"/>
<sequence length="109" mass="12665">MLDRIGFKKLRWNASKKLDCGIHKNEWYISALLEKAMKSGCGISIGIYTSELHNVFNLFNHLNHHRPVESRCKVYGLTIIDLMNINPCKEYYQKQNGTANYNFNHNTTS</sequence>
<dbReference type="EMBL" id="PKMF04000183">
    <property type="protein sequence ID" value="KAK7844598.1"/>
    <property type="molecule type" value="Genomic_DNA"/>
</dbReference>
<gene>
    <name evidence="1" type="ORF">CFP56_010724</name>
</gene>
<accession>A0AAW0L0T5</accession>
<protein>
    <submittedName>
        <fullName evidence="1">Uncharacterized protein</fullName>
    </submittedName>
</protein>
<dbReference type="Proteomes" id="UP000237347">
    <property type="component" value="Unassembled WGS sequence"/>
</dbReference>
<comment type="caution">
    <text evidence="1">The sequence shown here is derived from an EMBL/GenBank/DDBJ whole genome shotgun (WGS) entry which is preliminary data.</text>
</comment>